<sequence length="62" mass="6961">MPFNTGKISPIDNAHCDIKLKDSCYTKPNLIVETLGRIDAVPDLSVKFLKGIHSHFLFVKHP</sequence>
<evidence type="ECO:0000313" key="1">
    <source>
        <dbReference type="EMBL" id="PSR26384.1"/>
    </source>
</evidence>
<comment type="caution">
    <text evidence="1">The sequence shown here is derived from an EMBL/GenBank/DDBJ whole genome shotgun (WGS) entry which is preliminary data.</text>
</comment>
<protein>
    <submittedName>
        <fullName evidence="1">Uncharacterized protein</fullName>
    </submittedName>
</protein>
<accession>A0A2T2WVW6</accession>
<reference evidence="1 2" key="1">
    <citation type="journal article" date="2014" name="BMC Genomics">
        <title>Comparison of environmental and isolate Sulfobacillus genomes reveals diverse carbon, sulfur, nitrogen, and hydrogen metabolisms.</title>
        <authorList>
            <person name="Justice N.B."/>
            <person name="Norman A."/>
            <person name="Brown C.T."/>
            <person name="Singh A."/>
            <person name="Thomas B.C."/>
            <person name="Banfield J.F."/>
        </authorList>
    </citation>
    <scope>NUCLEOTIDE SEQUENCE [LARGE SCALE GENOMIC DNA]</scope>
    <source>
        <strain evidence="1">AMDSBA5</strain>
    </source>
</reference>
<proteinExistence type="predicted"/>
<dbReference type="AlphaFoldDB" id="A0A2T2WVW6"/>
<dbReference type="Proteomes" id="UP000242705">
    <property type="component" value="Unassembled WGS sequence"/>
</dbReference>
<organism evidence="1 2">
    <name type="scientific">Sulfobacillus thermosulfidooxidans</name>
    <dbReference type="NCBI Taxonomy" id="28034"/>
    <lineage>
        <taxon>Bacteria</taxon>
        <taxon>Bacillati</taxon>
        <taxon>Bacillota</taxon>
        <taxon>Clostridia</taxon>
        <taxon>Eubacteriales</taxon>
        <taxon>Clostridiales Family XVII. Incertae Sedis</taxon>
        <taxon>Sulfobacillus</taxon>
    </lineage>
</organism>
<gene>
    <name evidence="1" type="ORF">C7B47_10835</name>
</gene>
<evidence type="ECO:0000313" key="2">
    <source>
        <dbReference type="Proteomes" id="UP000242705"/>
    </source>
</evidence>
<dbReference type="EMBL" id="PXYX01000023">
    <property type="protein sequence ID" value="PSR26384.1"/>
    <property type="molecule type" value="Genomic_DNA"/>
</dbReference>
<name>A0A2T2WVW6_SULTH</name>